<dbReference type="Proteomes" id="UP000260773">
    <property type="component" value="Unassembled WGS sequence"/>
</dbReference>
<protein>
    <submittedName>
        <fullName evidence="1">HAD family phosphatase</fullName>
    </submittedName>
</protein>
<sequence length="267" mass="30028">MIRLLALDMDGTCLNGRSRMTEETIRTIRKAADAGIIIVPTSGRPLTCLPYQMTQEKGLYRYTITSNGAQVVDLEEKKTLFRMLMKRERVVQFLRECEGLNVVRMTHIQHRYVMEGPLMEVAGRIVYGRDVDGIRRVNDMEAFVEKIHYDIEEVQVYFFSGRTRRKVAEILEGYPQFSSAFGSKYVEIFAKNTSKGTALNALASRLGIAKEEIACIGDSANDLPMFEAAGLKIAMGNAVPELKKKADIVTYSNHIDGAAKAIEQYIL</sequence>
<proteinExistence type="predicted"/>
<dbReference type="PANTHER" id="PTHR10000:SF8">
    <property type="entry name" value="HAD SUPERFAMILY HYDROLASE-LIKE, TYPE 3"/>
    <property type="match status" value="1"/>
</dbReference>
<dbReference type="InterPro" id="IPR023214">
    <property type="entry name" value="HAD_sf"/>
</dbReference>
<dbReference type="InterPro" id="IPR036412">
    <property type="entry name" value="HAD-like_sf"/>
</dbReference>
<dbReference type="GO" id="GO:0016791">
    <property type="term" value="F:phosphatase activity"/>
    <property type="evidence" value="ECO:0007669"/>
    <property type="project" value="TreeGrafter"/>
</dbReference>
<evidence type="ECO:0000313" key="1">
    <source>
        <dbReference type="EMBL" id="RGB82136.1"/>
    </source>
</evidence>
<dbReference type="EMBL" id="QVEP01000002">
    <property type="protein sequence ID" value="RGB82136.1"/>
    <property type="molecule type" value="Genomic_DNA"/>
</dbReference>
<reference evidence="1 2" key="1">
    <citation type="submission" date="2018-08" db="EMBL/GenBank/DDBJ databases">
        <title>A genome reference for cultivated species of the human gut microbiota.</title>
        <authorList>
            <person name="Zou Y."/>
            <person name="Xue W."/>
            <person name="Luo G."/>
        </authorList>
    </citation>
    <scope>NUCLEOTIDE SEQUENCE [LARGE SCALE GENOMIC DNA]</scope>
    <source>
        <strain evidence="1 2">AF45-17</strain>
    </source>
</reference>
<dbReference type="NCBIfam" id="TIGR01484">
    <property type="entry name" value="HAD-SF-IIB"/>
    <property type="match status" value="1"/>
</dbReference>
<dbReference type="SFLD" id="SFLDG01140">
    <property type="entry name" value="C2.B:_Phosphomannomutase_and_P"/>
    <property type="match status" value="1"/>
</dbReference>
<dbReference type="PANTHER" id="PTHR10000">
    <property type="entry name" value="PHOSPHOSERINE PHOSPHATASE"/>
    <property type="match status" value="1"/>
</dbReference>
<accession>A0A3E2TSR8</accession>
<gene>
    <name evidence="1" type="ORF">DW070_00935</name>
</gene>
<name>A0A3E2TSR8_9FIRM</name>
<dbReference type="Gene3D" id="3.30.1240.10">
    <property type="match status" value="1"/>
</dbReference>
<dbReference type="AlphaFoldDB" id="A0A3E2TSR8"/>
<dbReference type="SUPFAM" id="SSF56784">
    <property type="entry name" value="HAD-like"/>
    <property type="match status" value="1"/>
</dbReference>
<organism evidence="1 2">
    <name type="scientific">Coprococcus catus</name>
    <dbReference type="NCBI Taxonomy" id="116085"/>
    <lineage>
        <taxon>Bacteria</taxon>
        <taxon>Bacillati</taxon>
        <taxon>Bacillota</taxon>
        <taxon>Clostridia</taxon>
        <taxon>Lachnospirales</taxon>
        <taxon>Lachnospiraceae</taxon>
        <taxon>Coprococcus</taxon>
    </lineage>
</organism>
<dbReference type="InterPro" id="IPR006379">
    <property type="entry name" value="HAD-SF_hydro_IIB"/>
</dbReference>
<dbReference type="RefSeq" id="WP_117526619.1">
    <property type="nucleotide sequence ID" value="NZ_JAQENQ010000003.1"/>
</dbReference>
<dbReference type="CDD" id="cd07516">
    <property type="entry name" value="HAD_Pase"/>
    <property type="match status" value="1"/>
</dbReference>
<dbReference type="GO" id="GO:0005829">
    <property type="term" value="C:cytosol"/>
    <property type="evidence" value="ECO:0007669"/>
    <property type="project" value="TreeGrafter"/>
</dbReference>
<dbReference type="Gene3D" id="3.40.50.1000">
    <property type="entry name" value="HAD superfamily/HAD-like"/>
    <property type="match status" value="1"/>
</dbReference>
<evidence type="ECO:0000313" key="2">
    <source>
        <dbReference type="Proteomes" id="UP000260773"/>
    </source>
</evidence>
<dbReference type="Pfam" id="PF08282">
    <property type="entry name" value="Hydrolase_3"/>
    <property type="match status" value="1"/>
</dbReference>
<comment type="caution">
    <text evidence="1">The sequence shown here is derived from an EMBL/GenBank/DDBJ whole genome shotgun (WGS) entry which is preliminary data.</text>
</comment>
<dbReference type="SFLD" id="SFLDS00003">
    <property type="entry name" value="Haloacid_Dehalogenase"/>
    <property type="match status" value="1"/>
</dbReference>
<dbReference type="GO" id="GO:0000287">
    <property type="term" value="F:magnesium ion binding"/>
    <property type="evidence" value="ECO:0007669"/>
    <property type="project" value="TreeGrafter"/>
</dbReference>